<feature type="compositionally biased region" description="Low complexity" evidence="2">
    <location>
        <begin position="266"/>
        <end position="280"/>
    </location>
</feature>
<reference evidence="4 5" key="1">
    <citation type="submission" date="2019-06" db="EMBL/GenBank/DDBJ databases">
        <title>Draft genomes of female and male turbot (Scophthalmus maximus).</title>
        <authorList>
            <person name="Xu H."/>
            <person name="Xu X.-W."/>
            <person name="Shao C."/>
            <person name="Chen S."/>
        </authorList>
    </citation>
    <scope>NUCLEOTIDE SEQUENCE [LARGE SCALE GENOMIC DNA]</scope>
    <source>
        <strain evidence="4">Ysfricsl-2016a</strain>
        <tissue evidence="4">Blood</tissue>
    </source>
</reference>
<feature type="compositionally biased region" description="Polar residues" evidence="2">
    <location>
        <begin position="118"/>
        <end position="128"/>
    </location>
</feature>
<dbReference type="GO" id="GO:0000145">
    <property type="term" value="C:exocyst"/>
    <property type="evidence" value="ECO:0007669"/>
    <property type="project" value="InterPro"/>
</dbReference>
<feature type="compositionally biased region" description="Polar residues" evidence="2">
    <location>
        <begin position="503"/>
        <end position="528"/>
    </location>
</feature>
<feature type="compositionally biased region" description="Polar residues" evidence="2">
    <location>
        <begin position="383"/>
        <end position="396"/>
    </location>
</feature>
<feature type="compositionally biased region" description="Basic and acidic residues" evidence="2">
    <location>
        <begin position="82"/>
        <end position="94"/>
    </location>
</feature>
<feature type="compositionally biased region" description="Basic and acidic residues" evidence="2">
    <location>
        <begin position="334"/>
        <end position="350"/>
    </location>
</feature>
<proteinExistence type="inferred from homology"/>
<organism evidence="4 5">
    <name type="scientific">Scophthalmus maximus</name>
    <name type="common">Turbot</name>
    <name type="synonym">Psetta maxima</name>
    <dbReference type="NCBI Taxonomy" id="52904"/>
    <lineage>
        <taxon>Eukaryota</taxon>
        <taxon>Metazoa</taxon>
        <taxon>Chordata</taxon>
        <taxon>Craniata</taxon>
        <taxon>Vertebrata</taxon>
        <taxon>Euteleostomi</taxon>
        <taxon>Actinopterygii</taxon>
        <taxon>Neopterygii</taxon>
        <taxon>Teleostei</taxon>
        <taxon>Neoteleostei</taxon>
        <taxon>Acanthomorphata</taxon>
        <taxon>Carangaria</taxon>
        <taxon>Pleuronectiformes</taxon>
        <taxon>Pleuronectoidei</taxon>
        <taxon>Scophthalmidae</taxon>
        <taxon>Scophthalmus</taxon>
    </lineage>
</organism>
<dbReference type="Gene3D" id="1.10.357.50">
    <property type="match status" value="1"/>
</dbReference>
<dbReference type="Gene3D" id="1.10.357.70">
    <property type="entry name" value="Exocyst complex component Sec6, C-terminal domain"/>
    <property type="match status" value="1"/>
</dbReference>
<feature type="compositionally biased region" description="Polar residues" evidence="2">
    <location>
        <begin position="676"/>
        <end position="695"/>
    </location>
</feature>
<dbReference type="Pfam" id="PF06046">
    <property type="entry name" value="Sec6"/>
    <property type="match status" value="1"/>
</dbReference>
<feature type="compositionally biased region" description="Polar residues" evidence="2">
    <location>
        <begin position="178"/>
        <end position="188"/>
    </location>
</feature>
<dbReference type="Pfam" id="PF15308">
    <property type="entry name" value="CEP170_C"/>
    <property type="match status" value="1"/>
</dbReference>
<name>A0A6A4RYD8_SCOMX</name>
<dbReference type="GO" id="GO:0000149">
    <property type="term" value="F:SNARE binding"/>
    <property type="evidence" value="ECO:0007669"/>
    <property type="project" value="TreeGrafter"/>
</dbReference>
<evidence type="ECO:0000313" key="4">
    <source>
        <dbReference type="EMBL" id="KAF0024051.1"/>
    </source>
</evidence>
<feature type="compositionally biased region" description="Basic and acidic residues" evidence="2">
    <location>
        <begin position="826"/>
        <end position="843"/>
    </location>
</feature>
<evidence type="ECO:0000256" key="2">
    <source>
        <dbReference type="SAM" id="MobiDB-lite"/>
    </source>
</evidence>
<feature type="region of interest" description="Disordered" evidence="2">
    <location>
        <begin position="826"/>
        <end position="866"/>
    </location>
</feature>
<dbReference type="InterPro" id="IPR010326">
    <property type="entry name" value="EXOC3/Sec6"/>
</dbReference>
<feature type="region of interest" description="Disordered" evidence="2">
    <location>
        <begin position="1"/>
        <end position="642"/>
    </location>
</feature>
<comment type="similarity">
    <text evidence="1">Belongs to the SEC6 family.</text>
</comment>
<feature type="compositionally biased region" description="Polar residues" evidence="2">
    <location>
        <begin position="426"/>
        <end position="440"/>
    </location>
</feature>
<dbReference type="GO" id="GO:0051601">
    <property type="term" value="P:exocyst localization"/>
    <property type="evidence" value="ECO:0007669"/>
    <property type="project" value="TreeGrafter"/>
</dbReference>
<feature type="compositionally biased region" description="Polar residues" evidence="2">
    <location>
        <begin position="244"/>
        <end position="265"/>
    </location>
</feature>
<comment type="caution">
    <text evidence="4">The sequence shown here is derived from an EMBL/GenBank/DDBJ whole genome shotgun (WGS) entry which is preliminary data.</text>
</comment>
<feature type="compositionally biased region" description="Polar residues" evidence="2">
    <location>
        <begin position="199"/>
        <end position="208"/>
    </location>
</feature>
<evidence type="ECO:0000256" key="1">
    <source>
        <dbReference type="ARBA" id="ARBA00009447"/>
    </source>
</evidence>
<feature type="compositionally biased region" description="Basic and acidic residues" evidence="2">
    <location>
        <begin position="134"/>
        <end position="154"/>
    </location>
</feature>
<protein>
    <recommendedName>
        <fullName evidence="3">CEP170 C-terminal domain-containing protein</fullName>
    </recommendedName>
</protein>
<dbReference type="PANTHER" id="PTHR21292">
    <property type="entry name" value="EXOCYST COMPLEX COMPONENT SEC6-RELATED"/>
    <property type="match status" value="1"/>
</dbReference>
<dbReference type="EMBL" id="VEVO01000022">
    <property type="protein sequence ID" value="KAF0024051.1"/>
    <property type="molecule type" value="Genomic_DNA"/>
</dbReference>
<dbReference type="InterPro" id="IPR029300">
    <property type="entry name" value="CEP170_C"/>
</dbReference>
<feature type="compositionally biased region" description="Acidic residues" evidence="2">
    <location>
        <begin position="626"/>
        <end position="635"/>
    </location>
</feature>
<evidence type="ECO:0000259" key="3">
    <source>
        <dbReference type="Pfam" id="PF15308"/>
    </source>
</evidence>
<dbReference type="PANTHER" id="PTHR21292:SF4">
    <property type="entry name" value="TUMOR NECROSIS FACTOR ALPHA-INDUCED PROTEIN 2"/>
    <property type="match status" value="1"/>
</dbReference>
<sequence>MGSYSYDNSESESSHSSRTRRLLPQLPPEKLDGVAPSILIRHESYQGQEPTDRVSGAPRPQNSTQCLSVQEDVDPDSLSDASRSDDGLVMEKTKKNQVRPGALSPGVSGPQFKGQEKVSPSTKSTSFYIGSENHPGKPDRARSPVQSEKTRDPPAKIPPTTVLIRHLSGHEPRRTGVKPNSSAPNLQTQDKDSVPTKDTCMSSFVRQESFTKDRPSDTIQMKKLPHISSHPSIRDMEQRRENIQDTQSFLQEAEGTLSSLDTRFPSSGSGRSSKKGGSSSHMDDSLSGESDVDTASTVSQVSSKNAPVNYAPKKRPAISSLQKEKSSSSPSIQEKGRQLTARERLSEKRRSQTTADSSSKADAAKRFQLRRSTGNRGSLDLSEGQQGSGTHWTESATSDHESSRSSNRSKKITAPLQKEDDGKTPKTATQQVLTRSNSLSAPRPTRASMLRRARLGEASDNEGAETDRGSQNSDNITAPPKVSAEGKKLSRLDILAMPRKRTGSFTAPSDNEMSSTGRSAFSNRNAESVATHRKISLGDTRQAASRGGGAPAKQPLTHSRSSGAKYPSSGSRRRQKDSDFSSSSEEEYKVSAVTYKAKRSSHPSASAQTPRSHRAAAARPKSVSLETEEDEDQNEADPYQNWSTHSAEIAKLSQDLAKDLAILAKEIHDVAGDGDSPSSGMATGASPSSLPNTPASTISAREELVQHIPEASLNYQKVPPGSSVVLDLDANMNEPETGSNQRRPWNREEVILDNLMLNPVSQLSQAIRENTEQLADKMKVLFQNKAEVWEEIEAKIKAENEVPILKTSNKEITSILKELRRVQRQLEGRDEENRGGPRWELLKLKNPAMSESDRQTEGEESDRVDEVGRRLIVREEQLFSQDSTSEDNSRLQKDFEDLTLQIWTTVQNTFTSSSSSGQLDQLRNAVACIQQQEVQDRRWTDRPEDRLPVWRPLKCISAHNTLLHNLVESRLTEAAEDESGGTEGFSSPLKREVCHMGRRVRDDLLTVARTVTDCYPPEMDVLNVYAGLYHQSFSARLTELAASGPEISDCSYLLLWVNHFYPHTVLKHEDLDGKMRVERSSSLLLEDDLTRLEEQYLTHQEDKVKLWLSRALQKEEESWLSGANPELIDSYCYSPLAADVIQMTDRVLTESGHVIREQSRGERITAHLESFLSSYKTSVEQFVKMNQMNLRSVIKAHLVCEQQFRDYVTDPTGNLTEQQRQRCLDTLTALRDCGYRYFTCPIHLELKVCYRHLWTSVWMDGSLPVVDSLLNSLIGQLTDLKDLREACRQSLLCVVHQDVVLQYVMRMMKTKMKGREQQVGGAQRMKEDAQKINDFFTEGGCSESLWFSEVLCSIAEVLRLQDPGSVQLELVSLARAFPDLSDVHVSALLSLKTGLSAADTRSIRRSVKENRLLDVSTSHSPPFFSRVKVNWISTKINQMRL</sequence>
<dbReference type="Proteomes" id="UP000438429">
    <property type="component" value="Unassembled WGS sequence"/>
</dbReference>
<feature type="compositionally biased region" description="Basic and acidic residues" evidence="2">
    <location>
        <begin position="232"/>
        <end position="243"/>
    </location>
</feature>
<gene>
    <name evidence="4" type="ORF">F2P81_024681</name>
</gene>
<feature type="compositionally biased region" description="Polar residues" evidence="2">
    <location>
        <begin position="293"/>
        <end position="306"/>
    </location>
</feature>
<accession>A0A6A4RYD8</accession>
<dbReference type="GO" id="GO:0006887">
    <property type="term" value="P:exocytosis"/>
    <property type="evidence" value="ECO:0007669"/>
    <property type="project" value="InterPro"/>
</dbReference>
<feature type="domain" description="CEP170 C-terminal" evidence="3">
    <location>
        <begin position="181"/>
        <end position="827"/>
    </location>
</feature>
<evidence type="ECO:0000313" key="5">
    <source>
        <dbReference type="Proteomes" id="UP000438429"/>
    </source>
</evidence>
<feature type="region of interest" description="Disordered" evidence="2">
    <location>
        <begin position="671"/>
        <end position="695"/>
    </location>
</feature>
<dbReference type="InterPro" id="IPR042532">
    <property type="entry name" value="EXOC3/Sec6_C"/>
</dbReference>